<feature type="region of interest" description="Disordered" evidence="1">
    <location>
        <begin position="196"/>
        <end position="215"/>
    </location>
</feature>
<gene>
    <name evidence="2" type="ORF">BG015_002131</name>
</gene>
<dbReference type="OrthoDB" id="2393272at2759"/>
<reference evidence="2" key="1">
    <citation type="journal article" date="2020" name="Fungal Divers.">
        <title>Resolving the Mortierellaceae phylogeny through synthesis of multi-gene phylogenetics and phylogenomics.</title>
        <authorList>
            <person name="Vandepol N."/>
            <person name="Liber J."/>
            <person name="Desiro A."/>
            <person name="Na H."/>
            <person name="Kennedy M."/>
            <person name="Barry K."/>
            <person name="Grigoriev I.V."/>
            <person name="Miller A.N."/>
            <person name="O'Donnell K."/>
            <person name="Stajich J.E."/>
            <person name="Bonito G."/>
        </authorList>
    </citation>
    <scope>NUCLEOTIDE SEQUENCE</scope>
    <source>
        <strain evidence="2">NRRL 6426</strain>
    </source>
</reference>
<feature type="compositionally biased region" description="Polar residues" evidence="1">
    <location>
        <begin position="196"/>
        <end position="210"/>
    </location>
</feature>
<feature type="compositionally biased region" description="Low complexity" evidence="1">
    <location>
        <begin position="449"/>
        <end position="459"/>
    </location>
</feature>
<feature type="compositionally biased region" description="Low complexity" evidence="1">
    <location>
        <begin position="466"/>
        <end position="497"/>
    </location>
</feature>
<name>A0A9P5RNY5_9FUNG</name>
<dbReference type="EMBL" id="JAAAUQ010001406">
    <property type="protein sequence ID" value="KAF9139200.1"/>
    <property type="molecule type" value="Genomic_DNA"/>
</dbReference>
<feature type="compositionally biased region" description="Low complexity" evidence="1">
    <location>
        <begin position="287"/>
        <end position="303"/>
    </location>
</feature>
<dbReference type="SUPFAM" id="SSF52047">
    <property type="entry name" value="RNI-like"/>
    <property type="match status" value="1"/>
</dbReference>
<evidence type="ECO:0000313" key="3">
    <source>
        <dbReference type="Proteomes" id="UP000748756"/>
    </source>
</evidence>
<feature type="region of interest" description="Disordered" evidence="1">
    <location>
        <begin position="274"/>
        <end position="516"/>
    </location>
</feature>
<dbReference type="AlphaFoldDB" id="A0A9P5RNY5"/>
<evidence type="ECO:0000256" key="1">
    <source>
        <dbReference type="SAM" id="MobiDB-lite"/>
    </source>
</evidence>
<feature type="compositionally biased region" description="Low complexity" evidence="1">
    <location>
        <begin position="412"/>
        <end position="441"/>
    </location>
</feature>
<comment type="caution">
    <text evidence="2">The sequence shown here is derived from an EMBL/GenBank/DDBJ whole genome shotgun (WGS) entry which is preliminary data.</text>
</comment>
<dbReference type="Proteomes" id="UP000748756">
    <property type="component" value="Unassembled WGS sequence"/>
</dbReference>
<feature type="compositionally biased region" description="Polar residues" evidence="1">
    <location>
        <begin position="274"/>
        <end position="283"/>
    </location>
</feature>
<organism evidence="2 3">
    <name type="scientific">Linnemannia schmuckeri</name>
    <dbReference type="NCBI Taxonomy" id="64567"/>
    <lineage>
        <taxon>Eukaryota</taxon>
        <taxon>Fungi</taxon>
        <taxon>Fungi incertae sedis</taxon>
        <taxon>Mucoromycota</taxon>
        <taxon>Mortierellomycotina</taxon>
        <taxon>Mortierellomycetes</taxon>
        <taxon>Mortierellales</taxon>
        <taxon>Mortierellaceae</taxon>
        <taxon>Linnemannia</taxon>
    </lineage>
</organism>
<evidence type="ECO:0000313" key="2">
    <source>
        <dbReference type="EMBL" id="KAF9139200.1"/>
    </source>
</evidence>
<feature type="compositionally biased region" description="Low complexity" evidence="1">
    <location>
        <begin position="361"/>
        <end position="373"/>
    </location>
</feature>
<feature type="compositionally biased region" description="Polar residues" evidence="1">
    <location>
        <begin position="383"/>
        <end position="398"/>
    </location>
</feature>
<accession>A0A9P5RNY5</accession>
<protein>
    <submittedName>
        <fullName evidence="2">Uncharacterized protein</fullName>
    </submittedName>
</protein>
<proteinExistence type="predicted"/>
<keyword evidence="3" id="KW-1185">Reference proteome</keyword>
<sequence length="1059" mass="115578">MPDSSPPAPSPLIQQAFQGILARNVTNNYMSLPVRYHQPTGTRYIPMSVLRSMYPDIIRLQVDGQTIEPRRGLPTVQSMFQSVLSQWIDETSMGSDAKEGEGSNTSYAELVDESASSSFVVVAQDNMNTVVGTGGDQESQVMATNTFDNGGINSSLLSEPTSQALSDDDANESTIEWIEYRPDSVIQVVYYTSDPVETTPGSASGSQAGTGMTGGDYPSSFWARIRQEIQTAVRQIYQELTEEKAQEYRDNSNYCYPAAAARVASLSPTSSWIAPQQNTNQARPPSEHSVISLSSSPSPATGSQGSGSGSQSDDMDENAAAVTEPTNTRSMCRKDKKRDRDEKDVDALSLTSSGSEKRLRSSTTSPISRSSPTGDEGDGNEGLVSQKSSAFKDSSRSLSGGAEFGFGPDSEPIPGTSSGSIPGSSTSGAVSSGSSPGSGSSKQAEFHRSGSGSPPVSSSRATFDTGSGSFGLLASLGIPGSPPGLGSSSTPGSPSESYATAGPSAITPESRTPSASLEVLVPPLLRGKRPPAMDPESDELNQEDTVMITADRGVDQSDIEIISIDSNEDNDIDDDDTQPLRFIANQLRDFVARRKGLLVGELQAVTICLKTSKEARQFYRFLKSQDYFGTWLNIKLAWTWDREQLGELVEALIVSPIQILFLDGCVGRATSAAAAASAAVPDTSVSSLTVASTSQEGGNQSVDSNTRTRRYDPLVRLFRHNRFKELHFYGLPNLLHHSIAPIPWDLSHLRVFRLQARISEWEGAQANRFLQLVKRATNLEHLYIDCPTDRYKEYVDEITRAMNQSERNKNSPPLDIHFQHHQHRHTLLRVRYDQLDCEFKEFEVDLMGISHRFHIQWKAILDQLVDGTLVSLSLNNMLDETWMDMVMEWIHSQANDRGVGLENLQLDCMHFGPTQFQGLVDLLELTQPRLQTLDLRNVYISFFSNVPSSSETSAAMLDRDVGSDITHNDAVASVPMIDWPTLVSALNISVLVILRIRTSNLQDRDIDGVIDCLKGMVRNSKKLALEKVLLQGAQLSIKGERTLVGEIQAILPGVDVKFR</sequence>